<evidence type="ECO:0000313" key="2">
    <source>
        <dbReference type="Proteomes" id="UP001055439"/>
    </source>
</evidence>
<accession>A0A9E7FEQ0</accession>
<evidence type="ECO:0000313" key="1">
    <source>
        <dbReference type="EMBL" id="URD94073.1"/>
    </source>
</evidence>
<proteinExistence type="predicted"/>
<dbReference type="Proteomes" id="UP001055439">
    <property type="component" value="Chromosome 3"/>
</dbReference>
<name>A0A9E7FEQ0_9LILI</name>
<gene>
    <name evidence="1" type="ORF">MUK42_18281</name>
</gene>
<keyword evidence="2" id="KW-1185">Reference proteome</keyword>
<sequence>MAVAGIMITAPVEKAGGSLEGTAEELRKALDSMHREGGRAVGGGGRLRRTILACLGHGRASQRPEASISSSSSSSSAAAAAAAAAANWHMNGKKTNHLVQAHYRVWTRQHQKAMLMLNLKNHIGRSEQHLSSPTTKIISQKLT</sequence>
<reference evidence="1" key="1">
    <citation type="submission" date="2022-05" db="EMBL/GenBank/DDBJ databases">
        <title>The Musa troglodytarum L. genome provides insights into the mechanism of non-climacteric behaviour and enrichment of carotenoids.</title>
        <authorList>
            <person name="Wang J."/>
        </authorList>
    </citation>
    <scope>NUCLEOTIDE SEQUENCE</scope>
    <source>
        <tissue evidence="1">Leaf</tissue>
    </source>
</reference>
<dbReference type="AlphaFoldDB" id="A0A9E7FEQ0"/>
<dbReference type="EMBL" id="CP097505">
    <property type="protein sequence ID" value="URD94073.1"/>
    <property type="molecule type" value="Genomic_DNA"/>
</dbReference>
<organism evidence="1 2">
    <name type="scientific">Musa troglodytarum</name>
    <name type="common">fe'i banana</name>
    <dbReference type="NCBI Taxonomy" id="320322"/>
    <lineage>
        <taxon>Eukaryota</taxon>
        <taxon>Viridiplantae</taxon>
        <taxon>Streptophyta</taxon>
        <taxon>Embryophyta</taxon>
        <taxon>Tracheophyta</taxon>
        <taxon>Spermatophyta</taxon>
        <taxon>Magnoliopsida</taxon>
        <taxon>Liliopsida</taxon>
        <taxon>Zingiberales</taxon>
        <taxon>Musaceae</taxon>
        <taxon>Musa</taxon>
    </lineage>
</organism>
<protein>
    <submittedName>
        <fullName evidence="1">Uncharacterized protein</fullName>
    </submittedName>
</protein>